<dbReference type="Gene3D" id="1.25.40.20">
    <property type="entry name" value="Ankyrin repeat-containing domain"/>
    <property type="match status" value="1"/>
</dbReference>
<keyword evidence="1" id="KW-0812">Transmembrane</keyword>
<dbReference type="SUPFAM" id="SSF48403">
    <property type="entry name" value="Ankyrin repeat"/>
    <property type="match status" value="1"/>
</dbReference>
<accession>A0ABS0II58</accession>
<comment type="caution">
    <text evidence="2">The sequence shown here is derived from an EMBL/GenBank/DDBJ whole genome shotgun (WGS) entry which is preliminary data.</text>
</comment>
<name>A0ABS0II58_9BACT</name>
<feature type="transmembrane region" description="Helical" evidence="1">
    <location>
        <begin position="37"/>
        <end position="55"/>
    </location>
</feature>
<keyword evidence="3" id="KW-1185">Reference proteome</keyword>
<keyword evidence="1" id="KW-1133">Transmembrane helix</keyword>
<evidence type="ECO:0000256" key="1">
    <source>
        <dbReference type="SAM" id="Phobius"/>
    </source>
</evidence>
<reference evidence="2 3" key="1">
    <citation type="submission" date="2020-11" db="EMBL/GenBank/DDBJ databases">
        <authorList>
            <person name="Kim M.K."/>
        </authorList>
    </citation>
    <scope>NUCLEOTIDE SEQUENCE [LARGE SCALE GENOMIC DNA]</scope>
    <source>
        <strain evidence="2 3">BT683</strain>
    </source>
</reference>
<feature type="transmembrane region" description="Helical" evidence="1">
    <location>
        <begin position="67"/>
        <end position="85"/>
    </location>
</feature>
<dbReference type="RefSeq" id="WP_196282417.1">
    <property type="nucleotide sequence ID" value="NZ_JADQDQ010000004.1"/>
</dbReference>
<evidence type="ECO:0008006" key="4">
    <source>
        <dbReference type="Google" id="ProtNLM"/>
    </source>
</evidence>
<dbReference type="EMBL" id="JADQDQ010000004">
    <property type="protein sequence ID" value="MBF9238052.1"/>
    <property type="molecule type" value="Genomic_DNA"/>
</dbReference>
<protein>
    <recommendedName>
        <fullName evidence="4">Ankyrin repeat domain-containing protein</fullName>
    </recommendedName>
</protein>
<evidence type="ECO:0000313" key="3">
    <source>
        <dbReference type="Proteomes" id="UP000597617"/>
    </source>
</evidence>
<evidence type="ECO:0000313" key="2">
    <source>
        <dbReference type="EMBL" id="MBF9238052.1"/>
    </source>
</evidence>
<dbReference type="Proteomes" id="UP000597617">
    <property type="component" value="Unassembled WGS sequence"/>
</dbReference>
<feature type="transmembrane region" description="Helical" evidence="1">
    <location>
        <begin position="116"/>
        <end position="134"/>
    </location>
</feature>
<keyword evidence="1" id="KW-0472">Membrane</keyword>
<organism evidence="2 3">
    <name type="scientific">Hymenobacter jeongseonensis</name>
    <dbReference type="NCBI Taxonomy" id="2791027"/>
    <lineage>
        <taxon>Bacteria</taxon>
        <taxon>Pseudomonadati</taxon>
        <taxon>Bacteroidota</taxon>
        <taxon>Cytophagia</taxon>
        <taxon>Cytophagales</taxon>
        <taxon>Hymenobacteraceae</taxon>
        <taxon>Hymenobacter</taxon>
    </lineage>
</organism>
<dbReference type="InterPro" id="IPR036770">
    <property type="entry name" value="Ankyrin_rpt-contain_sf"/>
</dbReference>
<gene>
    <name evidence="2" type="ORF">I2I05_11665</name>
</gene>
<proteinExistence type="predicted"/>
<sequence>MPPLPASPNRWFRWADRLLYAGLGLAVLTIVPEAGLLTLFVVPCCLYLSWVAYVAGWPARRLSGGEWARVALSALLAHLVVGWMLHGGYLKSALVCGGELLLALAWQRHRPGAGRGLPAGAVLGLWLAVAWLGLRSGDLFAAVRTQDSRWTQLLLLTGSDANERQPTSFRRGQPVLYEALFTADPDAEIVALLLRHGADPNGVWRRDDGSVIQPVAIALAGYQRTQLRTPVLRLLLQAGLNPCLPDQHGQTLRAALTAFGPTVIADSAALARAEERFGCR</sequence>